<dbReference type="InterPro" id="IPR052901">
    <property type="entry name" value="Bact_TGase-like"/>
</dbReference>
<feature type="transmembrane region" description="Helical" evidence="2">
    <location>
        <begin position="605"/>
        <end position="629"/>
    </location>
</feature>
<dbReference type="SUPFAM" id="SSF54001">
    <property type="entry name" value="Cysteine proteinases"/>
    <property type="match status" value="1"/>
</dbReference>
<dbReference type="PANTHER" id="PTHR42736">
    <property type="entry name" value="PROTEIN-GLUTAMINE GAMMA-GLUTAMYLTRANSFERASE"/>
    <property type="match status" value="1"/>
</dbReference>
<feature type="compositionally biased region" description="Basic and acidic residues" evidence="1">
    <location>
        <begin position="679"/>
        <end position="702"/>
    </location>
</feature>
<dbReference type="Gene3D" id="3.10.620.30">
    <property type="match status" value="1"/>
</dbReference>
<dbReference type="RefSeq" id="WP_284303822.1">
    <property type="nucleotide sequence ID" value="NZ_BSUO01000001.1"/>
</dbReference>
<dbReference type="PANTHER" id="PTHR42736:SF1">
    <property type="entry name" value="PROTEIN-GLUTAMINE GAMMA-GLUTAMYLTRANSFERASE"/>
    <property type="match status" value="1"/>
</dbReference>
<name>A0ABQ6IQA2_9MICO</name>
<feature type="transmembrane region" description="Helical" evidence="2">
    <location>
        <begin position="170"/>
        <end position="188"/>
    </location>
</feature>
<dbReference type="Pfam" id="PF11992">
    <property type="entry name" value="TgpA_N"/>
    <property type="match status" value="1"/>
</dbReference>
<feature type="region of interest" description="Disordered" evidence="1">
    <location>
        <begin position="679"/>
        <end position="707"/>
    </location>
</feature>
<dbReference type="InterPro" id="IPR038765">
    <property type="entry name" value="Papain-like_cys_pep_sf"/>
</dbReference>
<feature type="transmembrane region" description="Helical" evidence="2">
    <location>
        <begin position="12"/>
        <end position="32"/>
    </location>
</feature>
<dbReference type="Proteomes" id="UP001157126">
    <property type="component" value="Unassembled WGS sequence"/>
</dbReference>
<accession>A0ABQ6IQA2</accession>
<feature type="transmembrane region" description="Helical" evidence="2">
    <location>
        <begin position="38"/>
        <end position="57"/>
    </location>
</feature>
<evidence type="ECO:0000313" key="5">
    <source>
        <dbReference type="Proteomes" id="UP001157126"/>
    </source>
</evidence>
<feature type="compositionally biased region" description="Basic and acidic residues" evidence="1">
    <location>
        <begin position="575"/>
        <end position="584"/>
    </location>
</feature>
<feature type="compositionally biased region" description="Low complexity" evidence="1">
    <location>
        <begin position="585"/>
        <end position="601"/>
    </location>
</feature>
<evidence type="ECO:0000259" key="3">
    <source>
        <dbReference type="SMART" id="SM00460"/>
    </source>
</evidence>
<dbReference type="InterPro" id="IPR002931">
    <property type="entry name" value="Transglutaminase-like"/>
</dbReference>
<dbReference type="InterPro" id="IPR021878">
    <property type="entry name" value="TgpA_N"/>
</dbReference>
<sequence>MNRFSDVRALRPALLIAIGVMVSAWPLGGLFLTSPWRGPLLGVALTVALVGAGARMLSRSLAPPAQALVLLGALTLLFSEGSALLWVVPTAATLEVARELTADAIHTITTNPAPAPATPGVTFVFTAGFGAVALVADMVGVTLRRPLLAAVPLLIPFLAAVANVGTALPWYHLAALTVVLALLLYDGHRRTLRGWAGENSDEQGTERSFTAAGLVAGALLIAVPVAGVLPHMPTRYLADGFGRVGGGLGQVGFSPSPDLITDLRDDDTTPVLRYRTDDPAPPPIRVATASRFSEGSWEAHSPTAVPSDSPVFSPPPGLSGEVGTEPRTFAVDETRLEAPYLASPGPVVGGTVAGARWNQDRGSQMLVVDDRPSSYSMTYLNVVERTGGDQLSEVRPLLRSGAVTREDLDTGGSTDLLRETLGTVTESATTPAERATAIQNWLRDDPSFTYSLDLPPSGDLGPVDAFLTHRTGYCVQFASVMILMAREEGIPARMATGFLPGTADGPIRTVRADDAHAWPELYLEDLGWVRYEPTPASRTGALAPEYGEAPDTGVADPDGGAAEPTATPTPGQSAPDRRPERDTDPGAPTGADAGAEPTSGDTGGLLTVAGVALLLLLLVAASPLSSAWLHRRRLTRASSDAQRVDEHWRWLDARLADLGIQAPPAATVRTRGETYRRALRRHDPPTGRRGDGTADQGHEGGRDGGLAADAQVDGALTRLVERVETARYGGPAARLDGSSARACREDARTVAGVAWRQADPRRRARAVLAPSDGIVGRLRNGDRSV</sequence>
<reference evidence="5" key="1">
    <citation type="journal article" date="2019" name="Int. J. Syst. Evol. Microbiol.">
        <title>The Global Catalogue of Microorganisms (GCM) 10K type strain sequencing project: providing services to taxonomists for standard genome sequencing and annotation.</title>
        <authorList>
            <consortium name="The Broad Institute Genomics Platform"/>
            <consortium name="The Broad Institute Genome Sequencing Center for Infectious Disease"/>
            <person name="Wu L."/>
            <person name="Ma J."/>
        </authorList>
    </citation>
    <scope>NUCLEOTIDE SEQUENCE [LARGE SCALE GENOMIC DNA]</scope>
    <source>
        <strain evidence="5">NBRC 113072</strain>
    </source>
</reference>
<evidence type="ECO:0000256" key="2">
    <source>
        <dbReference type="SAM" id="Phobius"/>
    </source>
</evidence>
<protein>
    <submittedName>
        <fullName evidence="4">Transglutaminase</fullName>
    </submittedName>
</protein>
<keyword evidence="5" id="KW-1185">Reference proteome</keyword>
<evidence type="ECO:0000256" key="1">
    <source>
        <dbReference type="SAM" id="MobiDB-lite"/>
    </source>
</evidence>
<dbReference type="Pfam" id="PF01841">
    <property type="entry name" value="Transglut_core"/>
    <property type="match status" value="1"/>
</dbReference>
<evidence type="ECO:0000313" key="4">
    <source>
        <dbReference type="EMBL" id="GMA40059.1"/>
    </source>
</evidence>
<feature type="transmembrane region" description="Helical" evidence="2">
    <location>
        <begin position="69"/>
        <end position="88"/>
    </location>
</feature>
<feature type="domain" description="Transglutaminase-like" evidence="3">
    <location>
        <begin position="466"/>
        <end position="535"/>
    </location>
</feature>
<organism evidence="4 5">
    <name type="scientific">Mobilicoccus caccae</name>
    <dbReference type="NCBI Taxonomy" id="1859295"/>
    <lineage>
        <taxon>Bacteria</taxon>
        <taxon>Bacillati</taxon>
        <taxon>Actinomycetota</taxon>
        <taxon>Actinomycetes</taxon>
        <taxon>Micrococcales</taxon>
        <taxon>Dermatophilaceae</taxon>
        <taxon>Mobilicoccus</taxon>
    </lineage>
</organism>
<feature type="transmembrane region" description="Helical" evidence="2">
    <location>
        <begin position="147"/>
        <end position="164"/>
    </location>
</feature>
<keyword evidence="2" id="KW-0812">Transmembrane</keyword>
<comment type="caution">
    <text evidence="4">The sequence shown here is derived from an EMBL/GenBank/DDBJ whole genome shotgun (WGS) entry which is preliminary data.</text>
</comment>
<keyword evidence="2" id="KW-0472">Membrane</keyword>
<keyword evidence="2" id="KW-1133">Transmembrane helix</keyword>
<proteinExistence type="predicted"/>
<feature type="transmembrane region" description="Helical" evidence="2">
    <location>
        <begin position="120"/>
        <end position="140"/>
    </location>
</feature>
<dbReference type="SMART" id="SM00460">
    <property type="entry name" value="TGc"/>
    <property type="match status" value="1"/>
</dbReference>
<feature type="transmembrane region" description="Helical" evidence="2">
    <location>
        <begin position="209"/>
        <end position="229"/>
    </location>
</feature>
<feature type="region of interest" description="Disordered" evidence="1">
    <location>
        <begin position="298"/>
        <end position="322"/>
    </location>
</feature>
<dbReference type="EMBL" id="BSUO01000001">
    <property type="protein sequence ID" value="GMA40059.1"/>
    <property type="molecule type" value="Genomic_DNA"/>
</dbReference>
<feature type="region of interest" description="Disordered" evidence="1">
    <location>
        <begin position="539"/>
        <end position="601"/>
    </location>
</feature>
<gene>
    <name evidence="4" type="ORF">GCM10025883_21040</name>
</gene>